<reference evidence="2" key="1">
    <citation type="submission" date="2020-06" db="EMBL/GenBank/DDBJ databases">
        <authorList>
            <person name="Li T."/>
            <person name="Hu X."/>
            <person name="Zhang T."/>
            <person name="Song X."/>
            <person name="Zhang H."/>
            <person name="Dai N."/>
            <person name="Sheng W."/>
            <person name="Hou X."/>
            <person name="Wei L."/>
        </authorList>
    </citation>
    <scope>NUCLEOTIDE SEQUENCE</scope>
    <source>
        <strain evidence="2">G01</strain>
        <tissue evidence="2">Leaf</tissue>
    </source>
</reference>
<feature type="domain" description="Reverse transcriptase zinc-binding" evidence="1">
    <location>
        <begin position="47"/>
        <end position="137"/>
    </location>
</feature>
<protein>
    <recommendedName>
        <fullName evidence="1">Reverse transcriptase zinc-binding domain-containing protein</fullName>
    </recommendedName>
</protein>
<accession>A0AAW2IQ78</accession>
<sequence length="151" mass="17124">MSLALGGMIGFEISAFQWMWRLSLKFLSDALANLILQYGTTLANGRFSVRSAYHLAWSMRQVGASPSAPRSWSFLWAAKVPPKVRLLAWKACHNSLPTSQNLQQRMRSLLAGCPMCDEGCEDVIHVLFLCHFARQCWALSHIRWEVISNRV</sequence>
<dbReference type="EMBL" id="JACGWK010001684">
    <property type="protein sequence ID" value="KAL0283948.1"/>
    <property type="molecule type" value="Genomic_DNA"/>
</dbReference>
<evidence type="ECO:0000259" key="1">
    <source>
        <dbReference type="Pfam" id="PF13966"/>
    </source>
</evidence>
<proteinExistence type="predicted"/>
<comment type="caution">
    <text evidence="2">The sequence shown here is derived from an EMBL/GenBank/DDBJ whole genome shotgun (WGS) entry which is preliminary data.</text>
</comment>
<dbReference type="AlphaFoldDB" id="A0AAW2IQ78"/>
<organism evidence="2">
    <name type="scientific">Sesamum angustifolium</name>
    <dbReference type="NCBI Taxonomy" id="2727405"/>
    <lineage>
        <taxon>Eukaryota</taxon>
        <taxon>Viridiplantae</taxon>
        <taxon>Streptophyta</taxon>
        <taxon>Embryophyta</taxon>
        <taxon>Tracheophyta</taxon>
        <taxon>Spermatophyta</taxon>
        <taxon>Magnoliopsida</taxon>
        <taxon>eudicotyledons</taxon>
        <taxon>Gunneridae</taxon>
        <taxon>Pentapetalae</taxon>
        <taxon>asterids</taxon>
        <taxon>lamiids</taxon>
        <taxon>Lamiales</taxon>
        <taxon>Pedaliaceae</taxon>
        <taxon>Sesamum</taxon>
    </lineage>
</organism>
<dbReference type="Pfam" id="PF13966">
    <property type="entry name" value="zf-RVT"/>
    <property type="match status" value="1"/>
</dbReference>
<evidence type="ECO:0000313" key="2">
    <source>
        <dbReference type="EMBL" id="KAL0283948.1"/>
    </source>
</evidence>
<name>A0AAW2IQ78_9LAMI</name>
<gene>
    <name evidence="2" type="ORF">Sangu_2857400</name>
</gene>
<reference evidence="2" key="2">
    <citation type="journal article" date="2024" name="Plant">
        <title>Genomic evolution and insights into agronomic trait innovations of Sesamum species.</title>
        <authorList>
            <person name="Miao H."/>
            <person name="Wang L."/>
            <person name="Qu L."/>
            <person name="Liu H."/>
            <person name="Sun Y."/>
            <person name="Le M."/>
            <person name="Wang Q."/>
            <person name="Wei S."/>
            <person name="Zheng Y."/>
            <person name="Lin W."/>
            <person name="Duan Y."/>
            <person name="Cao H."/>
            <person name="Xiong S."/>
            <person name="Wang X."/>
            <person name="Wei L."/>
            <person name="Li C."/>
            <person name="Ma Q."/>
            <person name="Ju M."/>
            <person name="Zhao R."/>
            <person name="Li G."/>
            <person name="Mu C."/>
            <person name="Tian Q."/>
            <person name="Mei H."/>
            <person name="Zhang T."/>
            <person name="Gao T."/>
            <person name="Zhang H."/>
        </authorList>
    </citation>
    <scope>NUCLEOTIDE SEQUENCE</scope>
    <source>
        <strain evidence="2">G01</strain>
    </source>
</reference>
<dbReference type="InterPro" id="IPR026960">
    <property type="entry name" value="RVT-Znf"/>
</dbReference>